<organism evidence="8 9">
    <name type="scientific">Actinobacillus equuli</name>
    <dbReference type="NCBI Taxonomy" id="718"/>
    <lineage>
        <taxon>Bacteria</taxon>
        <taxon>Pseudomonadati</taxon>
        <taxon>Pseudomonadota</taxon>
        <taxon>Gammaproteobacteria</taxon>
        <taxon>Pasteurellales</taxon>
        <taxon>Pasteurellaceae</taxon>
        <taxon>Actinobacillus</taxon>
    </lineage>
</organism>
<dbReference type="RefSeq" id="WP_052190394.1">
    <property type="nucleotide sequence ID" value="NZ_LR134310.1"/>
</dbReference>
<evidence type="ECO:0000256" key="3">
    <source>
        <dbReference type="ARBA" id="ARBA00022913"/>
    </source>
</evidence>
<evidence type="ECO:0000256" key="4">
    <source>
        <dbReference type="ARBA" id="ARBA00023026"/>
    </source>
</evidence>
<keyword evidence="2" id="KW-0800">Toxin</keyword>
<comment type="subcellular location">
    <subcellularLocation>
        <location evidence="1">Target cell</location>
        <location evidence="1">Target cell cytoplasm</location>
    </subcellularLocation>
</comment>
<accession>A0AAX3FI08</accession>
<dbReference type="AlphaFoldDB" id="A0AAX3FI08"/>
<dbReference type="GO" id="GO:0090729">
    <property type="term" value="F:toxin activity"/>
    <property type="evidence" value="ECO:0007669"/>
    <property type="project" value="UniProtKB-KW"/>
</dbReference>
<evidence type="ECO:0000313" key="8">
    <source>
        <dbReference type="EMBL" id="VEE90060.1"/>
    </source>
</evidence>
<proteinExistence type="predicted"/>
<name>A0AAX3FI08_ACTEU</name>
<evidence type="ECO:0000259" key="7">
    <source>
        <dbReference type="Pfam" id="PF21726"/>
    </source>
</evidence>
<feature type="domain" description="VENN motif-containing" evidence="5">
    <location>
        <begin position="13"/>
        <end position="62"/>
    </location>
</feature>
<keyword evidence="3" id="KW-1266">Target cell cytoplasm</keyword>
<feature type="domain" description="Bacterial toxin 50" evidence="6">
    <location>
        <begin position="252"/>
        <end position="347"/>
    </location>
</feature>
<dbReference type="EMBL" id="LR134310">
    <property type="protein sequence ID" value="VEE90060.1"/>
    <property type="molecule type" value="Genomic_DNA"/>
</dbReference>
<dbReference type="Pfam" id="PF15542">
    <property type="entry name" value="Ntox50"/>
    <property type="match status" value="1"/>
</dbReference>
<dbReference type="InterPro" id="IPR049271">
    <property type="entry name" value="DUF6862"/>
</dbReference>
<dbReference type="Pfam" id="PF21726">
    <property type="entry name" value="DUF6862"/>
    <property type="match status" value="1"/>
</dbReference>
<evidence type="ECO:0000259" key="5">
    <source>
        <dbReference type="Pfam" id="PF04829"/>
    </source>
</evidence>
<protein>
    <submittedName>
        <fullName evidence="8">FhaB protein</fullName>
    </submittedName>
</protein>
<sequence length="353" mass="38646">MLLSEVVFNKEASQLSEEERELLSVAGQLSGALAGNAVGGNTATTLQGIETAKRAVENNYLSAQEAARKLELEDKLHRGVITSEEITELSEIKNKDRESDLALISACEGNSLSLACNSERQKLERDKFSYSNAKYTPTGYNYPTYTHYSDLYAEDYKKVAIFSDRYDVLKNAKVKADADFYNATGIDPSWIGRIDAANRVVASIAGVRLSTTKVNSSSENIPKSANSNEKLPVVGNISGYEINKVDFSKLGIEISKQNKHIVHTNEYKIAVANGQQKSIITVSLDSLKGYAGTGQHIGKIDVGLPGSKERVHFNKVIGNYIDPITEKSSPTTIGIIHYSKNGYHVVPARPKEH</sequence>
<dbReference type="InterPro" id="IPR006914">
    <property type="entry name" value="VENN_dom"/>
</dbReference>
<keyword evidence="4" id="KW-0843">Virulence</keyword>
<dbReference type="InterPro" id="IPR029100">
    <property type="entry name" value="Ntox50"/>
</dbReference>
<evidence type="ECO:0000313" key="9">
    <source>
        <dbReference type="Proteomes" id="UP000268529"/>
    </source>
</evidence>
<gene>
    <name evidence="8" type="ORF">NCTC8529_00606</name>
</gene>
<dbReference type="Pfam" id="PF04829">
    <property type="entry name" value="PT-VENN"/>
    <property type="match status" value="1"/>
</dbReference>
<evidence type="ECO:0000256" key="2">
    <source>
        <dbReference type="ARBA" id="ARBA00022656"/>
    </source>
</evidence>
<evidence type="ECO:0000256" key="1">
    <source>
        <dbReference type="ARBA" id="ARBA00004219"/>
    </source>
</evidence>
<feature type="domain" description="DUF6862" evidence="7">
    <location>
        <begin position="64"/>
        <end position="132"/>
    </location>
</feature>
<dbReference type="GeneID" id="92743225"/>
<reference evidence="8 9" key="1">
    <citation type="submission" date="2018-12" db="EMBL/GenBank/DDBJ databases">
        <authorList>
            <consortium name="Pathogen Informatics"/>
        </authorList>
    </citation>
    <scope>NUCLEOTIDE SEQUENCE [LARGE SCALE GENOMIC DNA]</scope>
    <source>
        <strain evidence="8 9">NCTC8529</strain>
    </source>
</reference>
<dbReference type="Proteomes" id="UP000268529">
    <property type="component" value="Chromosome"/>
</dbReference>
<evidence type="ECO:0000259" key="6">
    <source>
        <dbReference type="Pfam" id="PF15542"/>
    </source>
</evidence>